<evidence type="ECO:0000256" key="1">
    <source>
        <dbReference type="SAM" id="Phobius"/>
    </source>
</evidence>
<reference evidence="2 3" key="1">
    <citation type="journal article" date="2016" name="Mol. Biol. Evol.">
        <title>Comparative Genomics of Early-Diverging Mushroom-Forming Fungi Provides Insights into the Origins of Lignocellulose Decay Capabilities.</title>
        <authorList>
            <person name="Nagy L.G."/>
            <person name="Riley R."/>
            <person name="Tritt A."/>
            <person name="Adam C."/>
            <person name="Daum C."/>
            <person name="Floudas D."/>
            <person name="Sun H."/>
            <person name="Yadav J.S."/>
            <person name="Pangilinan J."/>
            <person name="Larsson K.H."/>
            <person name="Matsuura K."/>
            <person name="Barry K."/>
            <person name="Labutti K."/>
            <person name="Kuo R."/>
            <person name="Ohm R.A."/>
            <person name="Bhattacharya S.S."/>
            <person name="Shirouzu T."/>
            <person name="Yoshinaga Y."/>
            <person name="Martin F.M."/>
            <person name="Grigoriev I.V."/>
            <person name="Hibbett D.S."/>
        </authorList>
    </citation>
    <scope>NUCLEOTIDE SEQUENCE [LARGE SCALE GENOMIC DNA]</scope>
    <source>
        <strain evidence="2 3">HHB12733</strain>
    </source>
</reference>
<evidence type="ECO:0000313" key="2">
    <source>
        <dbReference type="EMBL" id="KZT51905.1"/>
    </source>
</evidence>
<sequence length="72" mass="8057">MGGSLISAKYQFIGIFLPMVCPTITFVVHRQSDTLACRITHSEQRLIGIYLSPVPQRVGVVIMRGSHEKFSH</sequence>
<gene>
    <name evidence="2" type="ORF">CALCODRAFT_110399</name>
</gene>
<dbReference type="AlphaFoldDB" id="A0A165D255"/>
<keyword evidence="1" id="KW-0812">Transmembrane</keyword>
<dbReference type="InParanoid" id="A0A165D255"/>
<organism evidence="2 3">
    <name type="scientific">Calocera cornea HHB12733</name>
    <dbReference type="NCBI Taxonomy" id="1353952"/>
    <lineage>
        <taxon>Eukaryota</taxon>
        <taxon>Fungi</taxon>
        <taxon>Dikarya</taxon>
        <taxon>Basidiomycota</taxon>
        <taxon>Agaricomycotina</taxon>
        <taxon>Dacrymycetes</taxon>
        <taxon>Dacrymycetales</taxon>
        <taxon>Dacrymycetaceae</taxon>
        <taxon>Calocera</taxon>
    </lineage>
</organism>
<protein>
    <submittedName>
        <fullName evidence="2">Uncharacterized protein</fullName>
    </submittedName>
</protein>
<feature type="transmembrane region" description="Helical" evidence="1">
    <location>
        <begin position="12"/>
        <end position="29"/>
    </location>
</feature>
<name>A0A165D255_9BASI</name>
<keyword evidence="3" id="KW-1185">Reference proteome</keyword>
<dbReference type="EMBL" id="KV424085">
    <property type="protein sequence ID" value="KZT51905.1"/>
    <property type="molecule type" value="Genomic_DNA"/>
</dbReference>
<proteinExistence type="predicted"/>
<accession>A0A165D255</accession>
<keyword evidence="1" id="KW-1133">Transmembrane helix</keyword>
<dbReference type="Proteomes" id="UP000076842">
    <property type="component" value="Unassembled WGS sequence"/>
</dbReference>
<evidence type="ECO:0000313" key="3">
    <source>
        <dbReference type="Proteomes" id="UP000076842"/>
    </source>
</evidence>
<keyword evidence="1" id="KW-0472">Membrane</keyword>